<dbReference type="EMBL" id="JADIMH010000031">
    <property type="protein sequence ID" value="MBO8467174.1"/>
    <property type="molecule type" value="Genomic_DNA"/>
</dbReference>
<accession>A0A9D9I716</accession>
<reference evidence="1" key="1">
    <citation type="submission" date="2020-10" db="EMBL/GenBank/DDBJ databases">
        <authorList>
            <person name="Gilroy R."/>
        </authorList>
    </citation>
    <scope>NUCLEOTIDE SEQUENCE</scope>
    <source>
        <strain evidence="1">B1-15692</strain>
    </source>
</reference>
<dbReference type="AlphaFoldDB" id="A0A9D9I716"/>
<reference evidence="1" key="2">
    <citation type="journal article" date="2021" name="PeerJ">
        <title>Extensive microbial diversity within the chicken gut microbiome revealed by metagenomics and culture.</title>
        <authorList>
            <person name="Gilroy R."/>
            <person name="Ravi A."/>
            <person name="Getino M."/>
            <person name="Pursley I."/>
            <person name="Horton D.L."/>
            <person name="Alikhan N.F."/>
            <person name="Baker D."/>
            <person name="Gharbi K."/>
            <person name="Hall N."/>
            <person name="Watson M."/>
            <person name="Adriaenssens E.M."/>
            <person name="Foster-Nyarko E."/>
            <person name="Jarju S."/>
            <person name="Secka A."/>
            <person name="Antonio M."/>
            <person name="Oren A."/>
            <person name="Chaudhuri R.R."/>
            <person name="La Ragione R."/>
            <person name="Hildebrand F."/>
            <person name="Pallen M.J."/>
        </authorList>
    </citation>
    <scope>NUCLEOTIDE SEQUENCE</scope>
    <source>
        <strain evidence="1">B1-15692</strain>
    </source>
</reference>
<gene>
    <name evidence="1" type="ORF">IAB99_05355</name>
</gene>
<evidence type="ECO:0000313" key="2">
    <source>
        <dbReference type="Proteomes" id="UP000823660"/>
    </source>
</evidence>
<organism evidence="1 2">
    <name type="scientific">Candidatus Cryptobacteroides faecipullorum</name>
    <dbReference type="NCBI Taxonomy" id="2840764"/>
    <lineage>
        <taxon>Bacteria</taxon>
        <taxon>Pseudomonadati</taxon>
        <taxon>Bacteroidota</taxon>
        <taxon>Bacteroidia</taxon>
        <taxon>Bacteroidales</taxon>
        <taxon>Candidatus Cryptobacteroides</taxon>
    </lineage>
</organism>
<name>A0A9D9I716_9BACT</name>
<sequence length="124" mass="14454">MQATIKEVENIVSVLTPEQQQLLKDTINYGGWGDTELEFLDENGEVETVYCYGYCTNDAKEAGHFTGRQNSAMFRSIYKKLCPEHHNQTGRYLSHRHDWWGDGSGDMLFIRTGYYRTFVEWAKE</sequence>
<proteinExistence type="predicted"/>
<comment type="caution">
    <text evidence="1">The sequence shown here is derived from an EMBL/GenBank/DDBJ whole genome shotgun (WGS) entry which is preliminary data.</text>
</comment>
<evidence type="ECO:0000313" key="1">
    <source>
        <dbReference type="EMBL" id="MBO8467174.1"/>
    </source>
</evidence>
<protein>
    <submittedName>
        <fullName evidence="1">Uncharacterized protein</fullName>
    </submittedName>
</protein>
<dbReference type="Proteomes" id="UP000823660">
    <property type="component" value="Unassembled WGS sequence"/>
</dbReference>